<reference evidence="1 2" key="1">
    <citation type="journal article" date="2002" name="Environ. Microbiol.">
        <title>Complete genome sequence and comparative analysis of the metabolically versatile Pseudomonas putida KT2440.</title>
        <authorList>
            <person name="Nelson K.E."/>
            <person name="Weinel C."/>
            <person name="Paulsen I.T."/>
            <person name="Dodson R.J."/>
            <person name="Hilbert H."/>
            <person name="Martins dos Santos V.A."/>
            <person name="Fouts D.E."/>
            <person name="Gill S.R."/>
            <person name="Pop M."/>
            <person name="Holmes M."/>
            <person name="Brinkac L."/>
            <person name="Beanan M."/>
            <person name="DeBoy R.T."/>
            <person name="Daugherty S."/>
            <person name="Kolonay J."/>
            <person name="Madupu R."/>
            <person name="Nelson W."/>
            <person name="White O."/>
            <person name="Peterson J."/>
            <person name="Khouri H."/>
            <person name="Hance I."/>
            <person name="Chris Lee P."/>
            <person name="Holtzapple E."/>
            <person name="Scanlan D."/>
            <person name="Tran K."/>
            <person name="Moazzez A."/>
            <person name="Utterback T."/>
            <person name="Rizzo M."/>
            <person name="Lee K."/>
            <person name="Kosack D."/>
            <person name="Moestl D."/>
            <person name="Wedler H."/>
            <person name="Lauber J."/>
            <person name="Stjepandic D."/>
            <person name="Hoheisel J."/>
            <person name="Straetz M."/>
            <person name="Heim S."/>
            <person name="Kiewitz C."/>
            <person name="Eisen J.A."/>
            <person name="Timmis K.N."/>
            <person name="Dusterhoft A."/>
            <person name="Tummler B."/>
            <person name="Fraser C.M."/>
        </authorList>
    </citation>
    <scope>NUCLEOTIDE SEQUENCE [LARGE SCALE GENOMIC DNA]</scope>
    <source>
        <strain evidence="2">ATCC 47054 / DSM 6125 / CFBP 8728 / NCIMB 11950 / KT2440</strain>
    </source>
</reference>
<evidence type="ECO:0000313" key="1">
    <source>
        <dbReference type="EMBL" id="AAN69571.1"/>
    </source>
</evidence>
<protein>
    <submittedName>
        <fullName evidence="1">Uncharacterized protein</fullName>
    </submittedName>
</protein>
<sequence length="433" mass="48900">MDCKLAKPGLPRKLQDFRKRAVDCILLSARPRTVLKGKWMAEHARECCKPQKQANRIQSLPQLNDVTSAFALTSAVCRPPLKIRNRVAVKAPRNLMEITMKIFTDRDRAALKAAIPKLAPLVGADKFVGAYEAFKILVDSRREERVNRYCLALLSELDEVDLQEINSGDENLDIDFGDLLQSCMDDSDSRKTEAYARLTVAIRLRNLDAEYRRYFILALKQLSSKELGLLQQGYVARHWEIVPEEGFDVLNQATVYDPKKLGIIGGLSVEVFRRLGFLDDDGITALGVIFVESTHSKDDLTPDALEWRVWQENPIAVVVGDPRKVVPFKEAMKNHRVKVSELADSVLGGARNDRVAFNAVAFLGPFGSWSHNQRMKWSGYTDKYPSQCMLIDAEGGSLNGRYCKTFSVHDPLDETARSMLRHYNYIVDDPIIP</sequence>
<name>Q88FV1_PSEPK</name>
<gene>
    <name evidence="1" type="ordered locus">PP_3977</name>
</gene>
<dbReference type="OrthoDB" id="7024139at2"/>
<dbReference type="PaxDb" id="160488-PP_3977"/>
<keyword evidence="2" id="KW-1185">Reference proteome</keyword>
<dbReference type="AlphaFoldDB" id="Q88FV1"/>
<dbReference type="PATRIC" id="fig|160488.4.peg.4235"/>
<dbReference type="EMBL" id="AE015451">
    <property type="protein sequence ID" value="AAN69571.1"/>
    <property type="molecule type" value="Genomic_DNA"/>
</dbReference>
<organism evidence="1 2">
    <name type="scientific">Pseudomonas putida (strain ATCC 47054 / DSM 6125 / CFBP 8728 / NCIMB 11950 / KT2440)</name>
    <dbReference type="NCBI Taxonomy" id="160488"/>
    <lineage>
        <taxon>Bacteria</taxon>
        <taxon>Pseudomonadati</taxon>
        <taxon>Pseudomonadota</taxon>
        <taxon>Gammaproteobacteria</taxon>
        <taxon>Pseudomonadales</taxon>
        <taxon>Pseudomonadaceae</taxon>
        <taxon>Pseudomonas</taxon>
    </lineage>
</organism>
<accession>Q88FV1</accession>
<proteinExistence type="predicted"/>
<reference evidence="1 2" key="2">
    <citation type="journal article" date="2016" name="Environ. Microbiol.">
        <title>The revisited genome of Pseudomonas putida KT2440 enlightens its value as a robust metabolic chassis.</title>
        <authorList>
            <person name="Belda E."/>
            <person name="van Heck R.G."/>
            <person name="Lopez-Sanchez M.J."/>
            <person name="Cruveiller S."/>
            <person name="Barbe V."/>
            <person name="Fraser C."/>
            <person name="Klenk H.P."/>
            <person name="Petersen J."/>
            <person name="Morgat A."/>
            <person name="Nikel P.I."/>
            <person name="Vallenet D."/>
            <person name="Rouy Z."/>
            <person name="Sekowska A."/>
            <person name="Martins Dos Santos V.A."/>
            <person name="de Lorenzo V."/>
            <person name="Danchin A."/>
            <person name="Medigue C."/>
        </authorList>
    </citation>
    <scope>NUCLEOTIDE SEQUENCE [LARGE SCALE GENOMIC DNA]</scope>
    <source>
        <strain evidence="2">ATCC 47054 / DSM 6125 / CFBP 8728 / NCIMB 11950 / KT2440</strain>
    </source>
</reference>
<evidence type="ECO:0000313" key="2">
    <source>
        <dbReference type="Proteomes" id="UP000000556"/>
    </source>
</evidence>
<dbReference type="HOGENOM" id="CLU_051835_0_0_6"/>
<dbReference type="Proteomes" id="UP000000556">
    <property type="component" value="Chromosome"/>
</dbReference>
<dbReference type="BioCyc" id="PPUT160488:G1G01-4242-MONOMER"/>
<dbReference type="KEGG" id="ppu:PP_3977"/>
<dbReference type="STRING" id="160488.PP_3977"/>